<dbReference type="Pfam" id="PF01476">
    <property type="entry name" value="LysM"/>
    <property type="match status" value="1"/>
</dbReference>
<dbReference type="SUPFAM" id="SSF54106">
    <property type="entry name" value="LysM domain"/>
    <property type="match status" value="1"/>
</dbReference>
<dbReference type="InterPro" id="IPR036779">
    <property type="entry name" value="LysM_dom_sf"/>
</dbReference>
<dbReference type="SMART" id="SM00257">
    <property type="entry name" value="LysM"/>
    <property type="match status" value="1"/>
</dbReference>
<comment type="caution">
    <text evidence="2">The sequence shown here is derived from an EMBL/GenBank/DDBJ whole genome shotgun (WGS) entry which is preliminary data.</text>
</comment>
<dbReference type="CDD" id="cd00118">
    <property type="entry name" value="LysM"/>
    <property type="match status" value="1"/>
</dbReference>
<gene>
    <name evidence="2" type="ORF">EH243_09020</name>
</gene>
<keyword evidence="3" id="KW-1185">Reference proteome</keyword>
<evidence type="ECO:0000313" key="3">
    <source>
        <dbReference type="Proteomes" id="UP000283087"/>
    </source>
</evidence>
<evidence type="ECO:0000259" key="1">
    <source>
        <dbReference type="PROSITE" id="PS51782"/>
    </source>
</evidence>
<accession>A0A430KRW1</accession>
<protein>
    <submittedName>
        <fullName evidence="2">LysM domain-containing protein</fullName>
    </submittedName>
</protein>
<dbReference type="AlphaFoldDB" id="A0A430KRW1"/>
<sequence>MNPRPTKTKQQFYTVRSGDSLSRISARTGISVKTLARLNQLKHLNSIRIGQRLRIR</sequence>
<dbReference type="Gene3D" id="3.10.350.10">
    <property type="entry name" value="LysM domain"/>
    <property type="match status" value="1"/>
</dbReference>
<dbReference type="OrthoDB" id="370541at2"/>
<dbReference type="Proteomes" id="UP000283087">
    <property type="component" value="Unassembled WGS sequence"/>
</dbReference>
<proteinExistence type="predicted"/>
<name>A0A430KRW1_9GAMM</name>
<dbReference type="InterPro" id="IPR018392">
    <property type="entry name" value="LysM"/>
</dbReference>
<dbReference type="EMBL" id="RQXW01000006">
    <property type="protein sequence ID" value="RTE66245.1"/>
    <property type="molecule type" value="Genomic_DNA"/>
</dbReference>
<organism evidence="2 3">
    <name type="scientific">Amphritea opalescens</name>
    <dbReference type="NCBI Taxonomy" id="2490544"/>
    <lineage>
        <taxon>Bacteria</taxon>
        <taxon>Pseudomonadati</taxon>
        <taxon>Pseudomonadota</taxon>
        <taxon>Gammaproteobacteria</taxon>
        <taxon>Oceanospirillales</taxon>
        <taxon>Oceanospirillaceae</taxon>
        <taxon>Amphritea</taxon>
    </lineage>
</organism>
<reference evidence="2 3" key="1">
    <citation type="submission" date="2018-11" db="EMBL/GenBank/DDBJ databases">
        <title>The draft genome sequence of Amphritea opalescens ANRC-JH13T.</title>
        <authorList>
            <person name="Fang Z."/>
            <person name="Zhang Y."/>
            <person name="Han X."/>
        </authorList>
    </citation>
    <scope>NUCLEOTIDE SEQUENCE [LARGE SCALE GENOMIC DNA]</scope>
    <source>
        <strain evidence="2 3">ANRC-JH13</strain>
    </source>
</reference>
<dbReference type="PROSITE" id="PS51782">
    <property type="entry name" value="LYSM"/>
    <property type="match status" value="1"/>
</dbReference>
<feature type="domain" description="LysM" evidence="1">
    <location>
        <begin position="11"/>
        <end position="55"/>
    </location>
</feature>
<evidence type="ECO:0000313" key="2">
    <source>
        <dbReference type="EMBL" id="RTE66245.1"/>
    </source>
</evidence>